<name>A0ABQ5CKC1_9ASTR</name>
<keyword evidence="3" id="KW-1185">Reference proteome</keyword>
<evidence type="ECO:0000313" key="3">
    <source>
        <dbReference type="Proteomes" id="UP001151760"/>
    </source>
</evidence>
<reference evidence="2" key="1">
    <citation type="journal article" date="2022" name="Int. J. Mol. Sci.">
        <title>Draft Genome of Tanacetum Coccineum: Genomic Comparison of Closely Related Tanacetum-Family Plants.</title>
        <authorList>
            <person name="Yamashiro T."/>
            <person name="Shiraishi A."/>
            <person name="Nakayama K."/>
            <person name="Satake H."/>
        </authorList>
    </citation>
    <scope>NUCLEOTIDE SEQUENCE</scope>
</reference>
<proteinExistence type="predicted"/>
<evidence type="ECO:0000313" key="2">
    <source>
        <dbReference type="EMBL" id="GJT27154.1"/>
    </source>
</evidence>
<reference evidence="2" key="2">
    <citation type="submission" date="2022-01" db="EMBL/GenBank/DDBJ databases">
        <authorList>
            <person name="Yamashiro T."/>
            <person name="Shiraishi A."/>
            <person name="Satake H."/>
            <person name="Nakayama K."/>
        </authorList>
    </citation>
    <scope>NUCLEOTIDE SEQUENCE</scope>
</reference>
<sequence length="152" mass="17335">MDILRHKKIILKDEHKGRSFSPDSAWEILRACPNWDASDLIPILTVKFEGTSGGNAEPFGEDKRPRPPGARVAKKMKSESSSGTAGSQTSVFTETMSNELRLKRESAQEKVWTVIKFEELRFLATKTDGLLREDLEIIEMQKEQIRAKYRCH</sequence>
<evidence type="ECO:0008006" key="4">
    <source>
        <dbReference type="Google" id="ProtNLM"/>
    </source>
</evidence>
<feature type="compositionally biased region" description="Polar residues" evidence="1">
    <location>
        <begin position="79"/>
        <end position="98"/>
    </location>
</feature>
<dbReference type="Proteomes" id="UP001151760">
    <property type="component" value="Unassembled WGS sequence"/>
</dbReference>
<accession>A0ABQ5CKC1</accession>
<dbReference type="EMBL" id="BQNB010014353">
    <property type="protein sequence ID" value="GJT27154.1"/>
    <property type="molecule type" value="Genomic_DNA"/>
</dbReference>
<gene>
    <name evidence="2" type="ORF">Tco_0907429</name>
</gene>
<evidence type="ECO:0000256" key="1">
    <source>
        <dbReference type="SAM" id="MobiDB-lite"/>
    </source>
</evidence>
<organism evidence="2 3">
    <name type="scientific">Tanacetum coccineum</name>
    <dbReference type="NCBI Taxonomy" id="301880"/>
    <lineage>
        <taxon>Eukaryota</taxon>
        <taxon>Viridiplantae</taxon>
        <taxon>Streptophyta</taxon>
        <taxon>Embryophyta</taxon>
        <taxon>Tracheophyta</taxon>
        <taxon>Spermatophyta</taxon>
        <taxon>Magnoliopsida</taxon>
        <taxon>eudicotyledons</taxon>
        <taxon>Gunneridae</taxon>
        <taxon>Pentapetalae</taxon>
        <taxon>asterids</taxon>
        <taxon>campanulids</taxon>
        <taxon>Asterales</taxon>
        <taxon>Asteraceae</taxon>
        <taxon>Asteroideae</taxon>
        <taxon>Anthemideae</taxon>
        <taxon>Anthemidinae</taxon>
        <taxon>Tanacetum</taxon>
    </lineage>
</organism>
<comment type="caution">
    <text evidence="2">The sequence shown here is derived from an EMBL/GenBank/DDBJ whole genome shotgun (WGS) entry which is preliminary data.</text>
</comment>
<feature type="region of interest" description="Disordered" evidence="1">
    <location>
        <begin position="52"/>
        <end position="99"/>
    </location>
</feature>
<protein>
    <recommendedName>
        <fullName evidence="4">No apical meristem-associated C-terminal domain-containing protein</fullName>
    </recommendedName>
</protein>